<sequence length="197" mass="21951">MAEFKITDRYQQIIETTVEGMSAGLFPLLGRVHVVDANVLQSFKVENHEAKDFKTKVLNVGKFDYIDFSHGADLTEGAISEAIRLITYNIYKQVEKELFDLAKVVTGDYVQGTNDIMFVKDNDFVQLSIPVFETDHFDVEDTFDKIVINPDTAILIGSLVPEFVITKQANTNKVRVYGTLTVEGGFFGTGVVKKIGG</sequence>
<dbReference type="EMBL" id="MN689508">
    <property type="protein sequence ID" value="QGT52552.1"/>
    <property type="molecule type" value="Genomic_DNA"/>
</dbReference>
<protein>
    <submittedName>
        <fullName evidence="1">Uncharacterized protein</fullName>
    </submittedName>
</protein>
<evidence type="ECO:0000313" key="2">
    <source>
        <dbReference type="Proteomes" id="UP000426060"/>
    </source>
</evidence>
<keyword evidence="2" id="KW-1185">Reference proteome</keyword>
<dbReference type="Proteomes" id="UP000426060">
    <property type="component" value="Segment"/>
</dbReference>
<accession>A0A650ESC2</accession>
<name>A0A650ESC2_9CAUD</name>
<evidence type="ECO:0000313" key="1">
    <source>
        <dbReference type="EMBL" id="QGT52552.1"/>
    </source>
</evidence>
<proteinExistence type="predicted"/>
<gene>
    <name evidence="1" type="ORF">CHPC1170_000206</name>
</gene>
<organism evidence="1 2">
    <name type="scientific">Lactococcus phage CHPC1170</name>
    <dbReference type="NCBI Taxonomy" id="2675240"/>
    <lineage>
        <taxon>Viruses</taxon>
        <taxon>Duplodnaviria</taxon>
        <taxon>Heunggongvirae</taxon>
        <taxon>Uroviricota</taxon>
        <taxon>Caudoviricetes</taxon>
        <taxon>Ceduovirus</taxon>
        <taxon>Ceduovirus CHPC1170</taxon>
    </lineage>
</organism>
<reference evidence="1 2" key="1">
    <citation type="submission" date="2019-11" db="EMBL/GenBank/DDBJ databases">
        <title>Genome Sequences of 31 Lactococcus lactis Bacteriophages Isolated from Foods.</title>
        <authorList>
            <person name="Marcelli B."/>
            <person name="de Jong A."/>
            <person name="Kuipers O.P."/>
        </authorList>
    </citation>
    <scope>NUCLEOTIDE SEQUENCE [LARGE SCALE GENOMIC DNA]</scope>
</reference>